<dbReference type="InterPro" id="IPR051836">
    <property type="entry name" value="Kremen_rcpt"/>
</dbReference>
<keyword evidence="8" id="KW-0768">Sushi</keyword>
<sequence>MKQPVHSLPMAKVWLSLLLFAVFKYVGCYVDDFDRILPNYDCVETPNQPDSLCSACVGPRVDSAPGTGAGCQNSNMTIEFCFMVCRQEMFVYAGLEAGSECYCGNATANYEKYPSAGFTKADCSTPCIGDMTQYCGADFLVNVYDLRKSACTVDNLDTLIIPNEQTVNVAFDVDHILSFTCQAGYILSGQGSSTCQLDGTWIPSIPTCLDAPDIGDLNANQGGDNDVTSTNGNNTEKCRVGQNREEQSRAEQCRGVHSSGEQSSAEQSSVEQSSVEQWRAEQCGTEQCRGVESRAVRSRQGRAGQSIIK</sequence>
<keyword evidence="4" id="KW-1133">Transmembrane helix</keyword>
<feature type="disulfide bond" evidence="8">
    <location>
        <begin position="181"/>
        <end position="208"/>
    </location>
</feature>
<dbReference type="OrthoDB" id="10070993at2759"/>
<evidence type="ECO:0000256" key="3">
    <source>
        <dbReference type="ARBA" id="ARBA00022729"/>
    </source>
</evidence>
<dbReference type="PROSITE" id="PS51212">
    <property type="entry name" value="WSC"/>
    <property type="match status" value="1"/>
</dbReference>
<evidence type="ECO:0000256" key="9">
    <source>
        <dbReference type="SAM" id="MobiDB-lite"/>
    </source>
</evidence>
<keyword evidence="5" id="KW-0472">Membrane</keyword>
<dbReference type="SMART" id="SM00032">
    <property type="entry name" value="CCP"/>
    <property type="match status" value="1"/>
</dbReference>
<dbReference type="PROSITE" id="PS50923">
    <property type="entry name" value="SUSHI"/>
    <property type="match status" value="1"/>
</dbReference>
<dbReference type="CDD" id="cd00033">
    <property type="entry name" value="CCP"/>
    <property type="match status" value="1"/>
</dbReference>
<evidence type="ECO:0000259" key="11">
    <source>
        <dbReference type="PROSITE" id="PS50923"/>
    </source>
</evidence>
<comment type="subcellular location">
    <subcellularLocation>
        <location evidence="1">Membrane</location>
        <topology evidence="1">Single-pass membrane protein</topology>
    </subcellularLocation>
</comment>
<dbReference type="Gene3D" id="2.10.70.10">
    <property type="entry name" value="Complement Module, domain 1"/>
    <property type="match status" value="1"/>
</dbReference>
<feature type="chain" id="PRO_5040427309" evidence="10">
    <location>
        <begin position="29"/>
        <end position="309"/>
    </location>
</feature>
<keyword evidence="3 10" id="KW-0732">Signal</keyword>
<evidence type="ECO:0000256" key="4">
    <source>
        <dbReference type="ARBA" id="ARBA00022989"/>
    </source>
</evidence>
<dbReference type="InterPro" id="IPR000436">
    <property type="entry name" value="Sushi_SCR_CCP_dom"/>
</dbReference>
<evidence type="ECO:0000256" key="7">
    <source>
        <dbReference type="ARBA" id="ARBA00023180"/>
    </source>
</evidence>
<keyword evidence="6 8" id="KW-1015">Disulfide bond</keyword>
<evidence type="ECO:0000313" key="14">
    <source>
        <dbReference type="Proteomes" id="UP001152320"/>
    </source>
</evidence>
<feature type="compositionally biased region" description="Basic and acidic residues" evidence="9">
    <location>
        <begin position="236"/>
        <end position="254"/>
    </location>
</feature>
<dbReference type="SMART" id="SM00321">
    <property type="entry name" value="WSC"/>
    <property type="match status" value="1"/>
</dbReference>
<evidence type="ECO:0000313" key="13">
    <source>
        <dbReference type="EMBL" id="KAJ8033236.1"/>
    </source>
</evidence>
<dbReference type="Proteomes" id="UP001152320">
    <property type="component" value="Chromosome 11"/>
</dbReference>
<dbReference type="InterPro" id="IPR002889">
    <property type="entry name" value="WSC_carb-bd"/>
</dbReference>
<evidence type="ECO:0000259" key="12">
    <source>
        <dbReference type="PROSITE" id="PS51212"/>
    </source>
</evidence>
<dbReference type="Pfam" id="PF00084">
    <property type="entry name" value="Sushi"/>
    <property type="match status" value="1"/>
</dbReference>
<dbReference type="InterPro" id="IPR035976">
    <property type="entry name" value="Sushi/SCR/CCP_sf"/>
</dbReference>
<name>A0A9Q1BUU3_HOLLE</name>
<feature type="domain" description="WSC" evidence="12">
    <location>
        <begin position="22"/>
        <end position="147"/>
    </location>
</feature>
<feature type="signal peptide" evidence="10">
    <location>
        <begin position="1"/>
        <end position="28"/>
    </location>
</feature>
<feature type="region of interest" description="Disordered" evidence="9">
    <location>
        <begin position="219"/>
        <end position="309"/>
    </location>
</feature>
<organism evidence="13 14">
    <name type="scientific">Holothuria leucospilota</name>
    <name type="common">Black long sea cucumber</name>
    <name type="synonym">Mertensiothuria leucospilota</name>
    <dbReference type="NCBI Taxonomy" id="206669"/>
    <lineage>
        <taxon>Eukaryota</taxon>
        <taxon>Metazoa</taxon>
        <taxon>Echinodermata</taxon>
        <taxon>Eleutherozoa</taxon>
        <taxon>Echinozoa</taxon>
        <taxon>Holothuroidea</taxon>
        <taxon>Aspidochirotacea</taxon>
        <taxon>Aspidochirotida</taxon>
        <taxon>Holothuriidae</taxon>
        <taxon>Holothuria</taxon>
    </lineage>
</organism>
<feature type="compositionally biased region" description="Low complexity" evidence="9">
    <location>
        <begin position="258"/>
        <end position="277"/>
    </location>
</feature>
<keyword evidence="2" id="KW-0812">Transmembrane</keyword>
<keyword evidence="14" id="KW-1185">Reference proteome</keyword>
<proteinExistence type="predicted"/>
<evidence type="ECO:0000256" key="2">
    <source>
        <dbReference type="ARBA" id="ARBA00022692"/>
    </source>
</evidence>
<keyword evidence="7" id="KW-0325">Glycoprotein</keyword>
<dbReference type="EMBL" id="JAIZAY010000011">
    <property type="protein sequence ID" value="KAJ8033236.1"/>
    <property type="molecule type" value="Genomic_DNA"/>
</dbReference>
<comment type="caution">
    <text evidence="8">Lacks conserved residue(s) required for the propagation of feature annotation.</text>
</comment>
<gene>
    <name evidence="13" type="ORF">HOLleu_23409</name>
</gene>
<dbReference type="SUPFAM" id="SSF57535">
    <property type="entry name" value="Complement control module/SCR domain"/>
    <property type="match status" value="1"/>
</dbReference>
<dbReference type="PANTHER" id="PTHR24269:SF16">
    <property type="entry name" value="PROTEIN SLG1"/>
    <property type="match status" value="1"/>
</dbReference>
<evidence type="ECO:0000256" key="1">
    <source>
        <dbReference type="ARBA" id="ARBA00004167"/>
    </source>
</evidence>
<dbReference type="AlphaFoldDB" id="A0A9Q1BUU3"/>
<evidence type="ECO:0000256" key="5">
    <source>
        <dbReference type="ARBA" id="ARBA00023136"/>
    </source>
</evidence>
<accession>A0A9Q1BUU3</accession>
<dbReference type="GO" id="GO:0005886">
    <property type="term" value="C:plasma membrane"/>
    <property type="evidence" value="ECO:0007669"/>
    <property type="project" value="TreeGrafter"/>
</dbReference>
<protein>
    <submittedName>
        <fullName evidence="13">Kremen protein 1</fullName>
    </submittedName>
</protein>
<dbReference type="Pfam" id="PF01822">
    <property type="entry name" value="WSC"/>
    <property type="match status" value="1"/>
</dbReference>
<evidence type="ECO:0000256" key="6">
    <source>
        <dbReference type="ARBA" id="ARBA00023157"/>
    </source>
</evidence>
<feature type="compositionally biased region" description="Polar residues" evidence="9">
    <location>
        <begin position="219"/>
        <end position="235"/>
    </location>
</feature>
<comment type="caution">
    <text evidence="13">The sequence shown here is derived from an EMBL/GenBank/DDBJ whole genome shotgun (WGS) entry which is preliminary data.</text>
</comment>
<reference evidence="13" key="1">
    <citation type="submission" date="2021-10" db="EMBL/GenBank/DDBJ databases">
        <title>Tropical sea cucumber genome reveals ecological adaptation and Cuvierian tubules defense mechanism.</title>
        <authorList>
            <person name="Chen T."/>
        </authorList>
    </citation>
    <scope>NUCLEOTIDE SEQUENCE</scope>
    <source>
        <strain evidence="13">Nanhai2018</strain>
        <tissue evidence="13">Muscle</tissue>
    </source>
</reference>
<evidence type="ECO:0000256" key="10">
    <source>
        <dbReference type="SAM" id="SignalP"/>
    </source>
</evidence>
<dbReference type="PANTHER" id="PTHR24269">
    <property type="entry name" value="KREMEN PROTEIN"/>
    <property type="match status" value="1"/>
</dbReference>
<evidence type="ECO:0000256" key="8">
    <source>
        <dbReference type="PROSITE-ProRule" id="PRU00302"/>
    </source>
</evidence>
<feature type="domain" description="Sushi" evidence="11">
    <location>
        <begin position="149"/>
        <end position="210"/>
    </location>
</feature>